<dbReference type="GeneID" id="43662224"/>
<name>A0A5N7AA80_9EURO</name>
<accession>A0A5N7AA80</accession>
<gene>
    <name evidence="2" type="ORF">BDV27DRAFT_85318</name>
</gene>
<feature type="region of interest" description="Disordered" evidence="1">
    <location>
        <begin position="1"/>
        <end position="39"/>
    </location>
</feature>
<keyword evidence="3" id="KW-1185">Reference proteome</keyword>
<sequence>MSNLHVPLHLPPLSARSSTSYPFSRQKFEPEGYMSNPPQGIQELKSAEINNTQVESRMERIQAANT</sequence>
<dbReference type="RefSeq" id="XP_031929872.1">
    <property type="nucleotide sequence ID" value="XM_032077778.1"/>
</dbReference>
<proteinExistence type="predicted"/>
<dbReference type="EMBL" id="ML737607">
    <property type="protein sequence ID" value="KAE8366791.1"/>
    <property type="molecule type" value="Genomic_DNA"/>
</dbReference>
<evidence type="ECO:0000313" key="3">
    <source>
        <dbReference type="Proteomes" id="UP000326268"/>
    </source>
</evidence>
<protein>
    <submittedName>
        <fullName evidence="2">Uncharacterized protein</fullName>
    </submittedName>
</protein>
<evidence type="ECO:0000256" key="1">
    <source>
        <dbReference type="SAM" id="MobiDB-lite"/>
    </source>
</evidence>
<evidence type="ECO:0000313" key="2">
    <source>
        <dbReference type="EMBL" id="KAE8366791.1"/>
    </source>
</evidence>
<dbReference type="AlphaFoldDB" id="A0A5N7AA80"/>
<dbReference type="Proteomes" id="UP000326268">
    <property type="component" value="Unassembled WGS sequence"/>
</dbReference>
<organism evidence="2 3">
    <name type="scientific">Aspergillus caelatus</name>
    <dbReference type="NCBI Taxonomy" id="61420"/>
    <lineage>
        <taxon>Eukaryota</taxon>
        <taxon>Fungi</taxon>
        <taxon>Dikarya</taxon>
        <taxon>Ascomycota</taxon>
        <taxon>Pezizomycotina</taxon>
        <taxon>Eurotiomycetes</taxon>
        <taxon>Eurotiomycetidae</taxon>
        <taxon>Eurotiales</taxon>
        <taxon>Aspergillaceae</taxon>
        <taxon>Aspergillus</taxon>
        <taxon>Aspergillus subgen. Circumdati</taxon>
    </lineage>
</organism>
<reference evidence="2 3" key="1">
    <citation type="submission" date="2019-04" db="EMBL/GenBank/DDBJ databases">
        <title>Friends and foes A comparative genomics studyof 23 Aspergillus species from section Flavi.</title>
        <authorList>
            <consortium name="DOE Joint Genome Institute"/>
            <person name="Kjaerbolling I."/>
            <person name="Vesth T."/>
            <person name="Frisvad J.C."/>
            <person name="Nybo J.L."/>
            <person name="Theobald S."/>
            <person name="Kildgaard S."/>
            <person name="Isbrandt T."/>
            <person name="Kuo A."/>
            <person name="Sato A."/>
            <person name="Lyhne E.K."/>
            <person name="Kogle M.E."/>
            <person name="Wiebenga A."/>
            <person name="Kun R.S."/>
            <person name="Lubbers R.J."/>
            <person name="Makela M.R."/>
            <person name="Barry K."/>
            <person name="Chovatia M."/>
            <person name="Clum A."/>
            <person name="Daum C."/>
            <person name="Haridas S."/>
            <person name="He G."/>
            <person name="LaButti K."/>
            <person name="Lipzen A."/>
            <person name="Mondo S."/>
            <person name="Riley R."/>
            <person name="Salamov A."/>
            <person name="Simmons B.A."/>
            <person name="Magnuson J.K."/>
            <person name="Henrissat B."/>
            <person name="Mortensen U.H."/>
            <person name="Larsen T.O."/>
            <person name="Devries R.P."/>
            <person name="Grigoriev I.V."/>
            <person name="Machida M."/>
            <person name="Baker S.E."/>
            <person name="Andersen M.R."/>
        </authorList>
    </citation>
    <scope>NUCLEOTIDE SEQUENCE [LARGE SCALE GENOMIC DNA]</scope>
    <source>
        <strain evidence="2 3">CBS 763.97</strain>
    </source>
</reference>